<dbReference type="GO" id="GO:0006089">
    <property type="term" value="P:lactate metabolic process"/>
    <property type="evidence" value="ECO:0007669"/>
    <property type="project" value="TreeGrafter"/>
</dbReference>
<comment type="similarity">
    <text evidence="2 7">Belongs to the LDH/MDH superfamily. LDH family.</text>
</comment>
<dbReference type="InterPro" id="IPR036291">
    <property type="entry name" value="NAD(P)-bd_dom_sf"/>
</dbReference>
<comment type="caution">
    <text evidence="7">Lacks conserved residue(s) required for the propagation of feature annotation.</text>
</comment>
<feature type="domain" description="Lactate/malate dehydrogenase C-terminal" evidence="11">
    <location>
        <begin position="148"/>
        <end position="306"/>
    </location>
</feature>
<evidence type="ECO:0000256" key="2">
    <source>
        <dbReference type="ARBA" id="ARBA00006054"/>
    </source>
</evidence>
<dbReference type="GO" id="GO:0005737">
    <property type="term" value="C:cytoplasm"/>
    <property type="evidence" value="ECO:0007669"/>
    <property type="project" value="UniProtKB-SubCell"/>
</dbReference>
<dbReference type="NCBIfam" id="NF000824">
    <property type="entry name" value="PRK00066.1"/>
    <property type="match status" value="1"/>
</dbReference>
<dbReference type="CDD" id="cd05292">
    <property type="entry name" value="LDH_2"/>
    <property type="match status" value="1"/>
</dbReference>
<feature type="binding site" evidence="7">
    <location>
        <position position="224"/>
    </location>
    <ligand>
        <name>substrate</name>
    </ligand>
</feature>
<keyword evidence="7" id="KW-0597">Phosphoprotein</keyword>
<dbReference type="GO" id="GO:0006096">
    <property type="term" value="P:glycolytic process"/>
    <property type="evidence" value="ECO:0007669"/>
    <property type="project" value="UniProtKB-UniRule"/>
</dbReference>
<dbReference type="Gene3D" id="3.90.110.10">
    <property type="entry name" value="Lactate dehydrogenase/glycoside hydrolase, family 4, C-terminal"/>
    <property type="match status" value="1"/>
</dbReference>
<dbReference type="NCBIfam" id="NF004863">
    <property type="entry name" value="PRK06223.1"/>
    <property type="match status" value="1"/>
</dbReference>
<feature type="binding site" evidence="7">
    <location>
        <position position="91"/>
    </location>
    <ligand>
        <name>substrate</name>
    </ligand>
</feature>
<accession>A0A2A6E1I1</accession>
<comment type="catalytic activity">
    <reaction evidence="6 7">
        <text>(S)-lactate + NAD(+) = pyruvate + NADH + H(+)</text>
        <dbReference type="Rhea" id="RHEA:23444"/>
        <dbReference type="ChEBI" id="CHEBI:15361"/>
        <dbReference type="ChEBI" id="CHEBI:15378"/>
        <dbReference type="ChEBI" id="CHEBI:16651"/>
        <dbReference type="ChEBI" id="CHEBI:57540"/>
        <dbReference type="ChEBI" id="CHEBI:57945"/>
        <dbReference type="EC" id="1.1.1.27"/>
    </reaction>
</comment>
<dbReference type="Pfam" id="PF02866">
    <property type="entry name" value="Ldh_1_C"/>
    <property type="match status" value="1"/>
</dbReference>
<dbReference type="SUPFAM" id="SSF51735">
    <property type="entry name" value="NAD(P)-binding Rossmann-fold domains"/>
    <property type="match status" value="1"/>
</dbReference>
<feature type="binding site" evidence="7">
    <location>
        <position position="85"/>
    </location>
    <ligand>
        <name>substrate</name>
    </ligand>
</feature>
<comment type="pathway">
    <text evidence="1 7">Fermentation; pyruvate fermentation to lactate; (S)-lactate from pyruvate: step 1/1.</text>
</comment>
<evidence type="ECO:0000256" key="6">
    <source>
        <dbReference type="ARBA" id="ARBA00049258"/>
    </source>
</evidence>
<proteinExistence type="inferred from homology"/>
<evidence type="ECO:0000256" key="3">
    <source>
        <dbReference type="ARBA" id="ARBA00012967"/>
    </source>
</evidence>
<dbReference type="Gene3D" id="3.40.50.720">
    <property type="entry name" value="NAD(P)-binding Rossmann-like Domain"/>
    <property type="match status" value="1"/>
</dbReference>
<keyword evidence="4 7" id="KW-0560">Oxidoreductase</keyword>
<keyword evidence="7" id="KW-0021">Allosteric enzyme</keyword>
<dbReference type="PROSITE" id="PS00064">
    <property type="entry name" value="L_LDH"/>
    <property type="match status" value="1"/>
</dbReference>
<dbReference type="PANTHER" id="PTHR43128">
    <property type="entry name" value="L-2-HYDROXYCARBOXYLATE DEHYDROGENASE (NAD(P)(+))"/>
    <property type="match status" value="1"/>
</dbReference>
<feature type="binding site" evidence="9">
    <location>
        <position position="98"/>
    </location>
    <ligand>
        <name>NAD(+)</name>
        <dbReference type="ChEBI" id="CHEBI:57540"/>
    </ligand>
</feature>
<feature type="binding site" evidence="7">
    <location>
        <begin position="151"/>
        <end position="154"/>
    </location>
    <ligand>
        <name>substrate</name>
    </ligand>
</feature>
<evidence type="ECO:0000259" key="10">
    <source>
        <dbReference type="Pfam" id="PF00056"/>
    </source>
</evidence>
<dbReference type="PIRSF" id="PIRSF000102">
    <property type="entry name" value="Lac_mal_DH"/>
    <property type="match status" value="1"/>
</dbReference>
<dbReference type="Proteomes" id="UP000243688">
    <property type="component" value="Unassembled WGS sequence"/>
</dbReference>
<feature type="binding site" evidence="7">
    <location>
        <begin position="123"/>
        <end position="126"/>
    </location>
    <ligand>
        <name>substrate</name>
    </ligand>
</feature>
<dbReference type="Pfam" id="PF00056">
    <property type="entry name" value="Ldh_1_N"/>
    <property type="match status" value="1"/>
</dbReference>
<comment type="subunit">
    <text evidence="7">Homotetramer.</text>
</comment>
<dbReference type="GO" id="GO:0004459">
    <property type="term" value="F:L-lactate dehydrogenase (NAD+) activity"/>
    <property type="evidence" value="ECO:0007669"/>
    <property type="project" value="UniProtKB-UniRule"/>
</dbReference>
<dbReference type="InterPro" id="IPR011304">
    <property type="entry name" value="L-lactate_DH"/>
</dbReference>
<organism evidence="12 13">
    <name type="scientific">Candidatus Reconcilbacillus cellulovorans</name>
    <dbReference type="NCBI Taxonomy" id="1906605"/>
    <lineage>
        <taxon>Bacteria</taxon>
        <taxon>Bacillati</taxon>
        <taxon>Bacillota</taxon>
        <taxon>Bacilli</taxon>
        <taxon>Bacillales</taxon>
        <taxon>Paenibacillaceae</taxon>
        <taxon>Candidatus Reconcilbacillus</taxon>
    </lineage>
</organism>
<comment type="activity regulation">
    <text evidence="7">Allosterically activated by fructose 1,6-bisphosphate (FBP).</text>
</comment>
<evidence type="ECO:0000256" key="4">
    <source>
        <dbReference type="ARBA" id="ARBA00023002"/>
    </source>
</evidence>
<dbReference type="SUPFAM" id="SSF56327">
    <property type="entry name" value="LDH C-terminal domain-like"/>
    <property type="match status" value="1"/>
</dbReference>
<dbReference type="FunFam" id="3.40.50.720:FF:000018">
    <property type="entry name" value="Malate dehydrogenase"/>
    <property type="match status" value="1"/>
</dbReference>
<reference evidence="12 13" key="1">
    <citation type="submission" date="2016-12" db="EMBL/GenBank/DDBJ databases">
        <title>Candidatus Reconcilibacillus cellulovorans genome.</title>
        <authorList>
            <person name="Kolinko S."/>
            <person name="Wu Y.-W."/>
            <person name="Tachea F."/>
            <person name="Denzel E."/>
            <person name="Hiras J."/>
            <person name="Baecker N."/>
            <person name="Chan L.J."/>
            <person name="Eichorst S.A."/>
            <person name="Frey D."/>
            <person name="Adams P.D."/>
            <person name="Pray T."/>
            <person name="Tanjore D."/>
            <person name="Petzold C.J."/>
            <person name="Gladden J.M."/>
            <person name="Simmons B.A."/>
            <person name="Singer S.W."/>
        </authorList>
    </citation>
    <scope>NUCLEOTIDE SEQUENCE [LARGE SCALE GENOMIC DNA]</scope>
    <source>
        <strain evidence="12">JTherm</strain>
    </source>
</reference>
<feature type="binding site" evidence="7">
    <location>
        <position position="146"/>
    </location>
    <ligand>
        <name>NAD(+)</name>
        <dbReference type="ChEBI" id="CHEBI:57540"/>
    </ligand>
</feature>
<dbReference type="InterPro" id="IPR018177">
    <property type="entry name" value="L-lactate_DH_AS"/>
</dbReference>
<evidence type="ECO:0000256" key="1">
    <source>
        <dbReference type="ARBA" id="ARBA00004843"/>
    </source>
</evidence>
<feature type="binding site" evidence="7">
    <location>
        <begin position="121"/>
        <end position="123"/>
    </location>
    <ligand>
        <name>NAD(+)</name>
        <dbReference type="ChEBI" id="CHEBI:57540"/>
    </ligand>
</feature>
<dbReference type="PANTHER" id="PTHR43128:SF16">
    <property type="entry name" value="L-LACTATE DEHYDROGENASE"/>
    <property type="match status" value="1"/>
</dbReference>
<evidence type="ECO:0000256" key="8">
    <source>
        <dbReference type="PIRSR" id="PIRSR000102-1"/>
    </source>
</evidence>
<feature type="binding site" evidence="7">
    <location>
        <begin position="82"/>
        <end position="83"/>
    </location>
    <ligand>
        <name>NAD(+)</name>
        <dbReference type="ChEBI" id="CHEBI:57540"/>
    </ligand>
</feature>
<evidence type="ECO:0000256" key="7">
    <source>
        <dbReference type="HAMAP-Rule" id="MF_00488"/>
    </source>
</evidence>
<name>A0A2A6E1I1_9BACL</name>
<dbReference type="AlphaFoldDB" id="A0A2A6E1I1"/>
<keyword evidence="7" id="KW-0963">Cytoplasm</keyword>
<evidence type="ECO:0000256" key="5">
    <source>
        <dbReference type="ARBA" id="ARBA00023027"/>
    </source>
</evidence>
<gene>
    <name evidence="7" type="primary">ldh</name>
    <name evidence="12" type="ORF">BLM47_06120</name>
</gene>
<dbReference type="HAMAP" id="MF_00488">
    <property type="entry name" value="Lactate_dehydrog"/>
    <property type="match status" value="1"/>
</dbReference>
<feature type="binding site" evidence="7">
    <location>
        <position position="156"/>
    </location>
    <ligand>
        <name>beta-D-fructose 1,6-bisphosphate</name>
        <dbReference type="ChEBI" id="CHEBI:32966"/>
        <note>allosteric activator</note>
    </ligand>
</feature>
<evidence type="ECO:0000259" key="11">
    <source>
        <dbReference type="Pfam" id="PF02866"/>
    </source>
</evidence>
<feature type="binding site" evidence="7">
    <location>
        <position position="68"/>
    </location>
    <ligand>
        <name>NAD(+)</name>
        <dbReference type="ChEBI" id="CHEBI:57540"/>
    </ligand>
</feature>
<protein>
    <recommendedName>
        <fullName evidence="3 7">L-lactate dehydrogenase</fullName>
        <shortName evidence="7">L-LDH</shortName>
        <ecNumber evidence="3 7">1.1.1.27</ecNumber>
    </recommendedName>
</protein>
<feature type="domain" description="Lactate/malate dehydrogenase N-terminal" evidence="10">
    <location>
        <begin position="8"/>
        <end position="145"/>
    </location>
</feature>
<evidence type="ECO:0000313" key="13">
    <source>
        <dbReference type="Proteomes" id="UP000243688"/>
    </source>
</evidence>
<feature type="binding site" evidence="7">
    <location>
        <position position="171"/>
    </location>
    <ligand>
        <name>beta-D-fructose 1,6-bisphosphate</name>
        <dbReference type="ChEBI" id="CHEBI:32966"/>
        <note>allosteric activator</note>
    </ligand>
</feature>
<dbReference type="NCBIfam" id="TIGR01771">
    <property type="entry name" value="L-LDH-NAD"/>
    <property type="match status" value="1"/>
</dbReference>
<feature type="binding site" evidence="7">
    <location>
        <position position="43"/>
    </location>
    <ligand>
        <name>NAD(+)</name>
        <dbReference type="ChEBI" id="CHEBI:57540"/>
    </ligand>
</feature>
<evidence type="ECO:0000256" key="9">
    <source>
        <dbReference type="PIRSR" id="PIRSR000102-3"/>
    </source>
</evidence>
<dbReference type="PRINTS" id="PR00086">
    <property type="entry name" value="LLDHDRGNASE"/>
</dbReference>
<dbReference type="InterPro" id="IPR015955">
    <property type="entry name" value="Lactate_DH/Glyco_Ohase_4_C"/>
</dbReference>
<evidence type="ECO:0000313" key="12">
    <source>
        <dbReference type="EMBL" id="PDO10666.1"/>
    </source>
</evidence>
<feature type="binding site" evidence="9">
    <location>
        <begin position="13"/>
        <end position="18"/>
    </location>
    <ligand>
        <name>NAD(+)</name>
        <dbReference type="ChEBI" id="CHEBI:57540"/>
    </ligand>
</feature>
<comment type="function">
    <text evidence="7">Catalyzes the conversion of lactate to pyruvate.</text>
</comment>
<comment type="subcellular location">
    <subcellularLocation>
        <location evidence="7">Cytoplasm</location>
    </subcellularLocation>
</comment>
<sequence>MTEPKPSRIAIVGTGMVGATTAYTLLLRQRVTELVLIDANRDKALGDALDMNHGLPFVGQTKIWAGDYPDCADADIVIIAAGAAQKPGETRLDLLKRNAGILEDIIERVTAHNRNGILLVATNPVDILAYLCWKKSGWPARRVIGSGTLLDSARFRYLIGQALRIDPRHVHAHIVGEHGDSEVPLWSTANVAGKTVELSEAERRRIFEETRDAAYEIIRAKGATYYAIALALDRICAAILRDEAAVLPVSTLADGYRGISDVYLGLPCVVDRTGVREIIDLPMTAEEEALLKASAAKLRERIDEMLA</sequence>
<dbReference type="InterPro" id="IPR001236">
    <property type="entry name" value="Lactate/malate_DH_N"/>
</dbReference>
<feature type="active site" description="Proton acceptor" evidence="7 8">
    <location>
        <position position="178"/>
    </location>
</feature>
<feature type="binding site" evidence="7 9">
    <location>
        <position position="38"/>
    </location>
    <ligand>
        <name>NAD(+)</name>
        <dbReference type="ChEBI" id="CHEBI:57540"/>
    </ligand>
</feature>
<feature type="modified residue" description="Phosphotyrosine" evidence="7">
    <location>
        <position position="215"/>
    </location>
</feature>
<dbReference type="InterPro" id="IPR001557">
    <property type="entry name" value="L-lactate/malate_DH"/>
</dbReference>
<keyword evidence="5 7" id="KW-0520">NAD</keyword>
<dbReference type="EMBL" id="MOXJ01000011">
    <property type="protein sequence ID" value="PDO10666.1"/>
    <property type="molecule type" value="Genomic_DNA"/>
</dbReference>
<comment type="caution">
    <text evidence="12">The sequence shown here is derived from an EMBL/GenBank/DDBJ whole genome shotgun (WGS) entry which is preliminary data.</text>
</comment>
<feature type="binding site" evidence="7">
    <location>
        <position position="17"/>
    </location>
    <ligand>
        <name>NAD(+)</name>
        <dbReference type="ChEBI" id="CHEBI:57540"/>
    </ligand>
</feature>
<dbReference type="EC" id="1.1.1.27" evidence="3 7"/>
<dbReference type="InterPro" id="IPR022383">
    <property type="entry name" value="Lactate/malate_DH_C"/>
</dbReference>
<dbReference type="UniPathway" id="UPA00554">
    <property type="reaction ID" value="UER00611"/>
</dbReference>